<proteinExistence type="predicted"/>
<sequence length="576" mass="57762">MRGVPAACGGYARVTAESERAPAAERRGAGPVATPAGLATLLSAAALVLGAADLARRASPRGPRRARPSAGVLLADSAAWGLVAEEGPGQEPDPAECQAGAALDFGSAEVQHATLGGQGPVSGQAGLVLAGVLPGRPFTDLVVTTSPPAPADAIPFAFRLNASLGRIGVASGSSLNFTFALVGPSIGAAAVPFHITFYDLCQAGMTLTVGGFSSYALGNHTALEAKRMPHGRLQISARQPECGGGASLGPERLSAAGIATFAFEGTAELPVEAAVAPGKPDGELVFGGGGARQAHCGAAAAAAPAGTCAPFRCPPGRRLGGGAPLHPCWSSGACTPGAGALGSGALVELCCEPAPRCSEALEFGGSSLVHNNLDGRGPAPGEPTMVFKGVLPRRREQVNLEITATSPYQAADPSRNGLNRDSLGQISVASGTSVDLVFRLVEDATWRPTILQGPVCLSVLGLEDEISTAGFAALALADDSVLQVANDSRGLTHIWGPSWPPPSGQRRAGFAVAEALRLGVANQTGLGRRGAVTFLFAGSPEFQLSLSVAPGALGGGRDFVFGGLSTLVAGPAQKPT</sequence>
<dbReference type="Proteomes" id="UP001189429">
    <property type="component" value="Unassembled WGS sequence"/>
</dbReference>
<evidence type="ECO:0000313" key="2">
    <source>
        <dbReference type="Proteomes" id="UP001189429"/>
    </source>
</evidence>
<evidence type="ECO:0000313" key="1">
    <source>
        <dbReference type="EMBL" id="CAK0870307.1"/>
    </source>
</evidence>
<name>A0ABN9VBC1_9DINO</name>
<gene>
    <name evidence="1" type="ORF">PCOR1329_LOCUS56450</name>
</gene>
<organism evidence="1 2">
    <name type="scientific">Prorocentrum cordatum</name>
    <dbReference type="NCBI Taxonomy" id="2364126"/>
    <lineage>
        <taxon>Eukaryota</taxon>
        <taxon>Sar</taxon>
        <taxon>Alveolata</taxon>
        <taxon>Dinophyceae</taxon>
        <taxon>Prorocentrales</taxon>
        <taxon>Prorocentraceae</taxon>
        <taxon>Prorocentrum</taxon>
    </lineage>
</organism>
<reference evidence="1" key="1">
    <citation type="submission" date="2023-10" db="EMBL/GenBank/DDBJ databases">
        <authorList>
            <person name="Chen Y."/>
            <person name="Shah S."/>
            <person name="Dougan E. K."/>
            <person name="Thang M."/>
            <person name="Chan C."/>
        </authorList>
    </citation>
    <scope>NUCLEOTIDE SEQUENCE [LARGE SCALE GENOMIC DNA]</scope>
</reference>
<dbReference type="EMBL" id="CAUYUJ010016948">
    <property type="protein sequence ID" value="CAK0870307.1"/>
    <property type="molecule type" value="Genomic_DNA"/>
</dbReference>
<accession>A0ABN9VBC1</accession>
<comment type="caution">
    <text evidence="1">The sequence shown here is derived from an EMBL/GenBank/DDBJ whole genome shotgun (WGS) entry which is preliminary data.</text>
</comment>
<protein>
    <submittedName>
        <fullName evidence="1">Uncharacterized protein</fullName>
    </submittedName>
</protein>
<keyword evidence="2" id="KW-1185">Reference proteome</keyword>